<feature type="region of interest" description="Disordered" evidence="1">
    <location>
        <begin position="297"/>
        <end position="379"/>
    </location>
</feature>
<protein>
    <recommendedName>
        <fullName evidence="4">PEHE domain-containing protein</fullName>
    </recommendedName>
</protein>
<keyword evidence="3" id="KW-1185">Reference proteome</keyword>
<gene>
    <name evidence="2" type="ORF">LTR36_005620</name>
</gene>
<evidence type="ECO:0000313" key="2">
    <source>
        <dbReference type="EMBL" id="KAK4543477.1"/>
    </source>
</evidence>
<dbReference type="AlphaFoldDB" id="A0AAV9JE40"/>
<feature type="region of interest" description="Disordered" evidence="1">
    <location>
        <begin position="244"/>
        <end position="268"/>
    </location>
</feature>
<name>A0AAV9JE40_9PEZI</name>
<dbReference type="EMBL" id="JAVFHQ010000032">
    <property type="protein sequence ID" value="KAK4543477.1"/>
    <property type="molecule type" value="Genomic_DNA"/>
</dbReference>
<feature type="compositionally biased region" description="Acidic residues" evidence="1">
    <location>
        <begin position="297"/>
        <end position="309"/>
    </location>
</feature>
<organism evidence="2 3">
    <name type="scientific">Oleoguttula mirabilis</name>
    <dbReference type="NCBI Taxonomy" id="1507867"/>
    <lineage>
        <taxon>Eukaryota</taxon>
        <taxon>Fungi</taxon>
        <taxon>Dikarya</taxon>
        <taxon>Ascomycota</taxon>
        <taxon>Pezizomycotina</taxon>
        <taxon>Dothideomycetes</taxon>
        <taxon>Dothideomycetidae</taxon>
        <taxon>Mycosphaerellales</taxon>
        <taxon>Teratosphaeriaceae</taxon>
        <taxon>Oleoguttula</taxon>
    </lineage>
</organism>
<reference evidence="2 3" key="1">
    <citation type="submission" date="2021-11" db="EMBL/GenBank/DDBJ databases">
        <title>Black yeast isolated from Biological Soil Crust.</title>
        <authorList>
            <person name="Kurbessoian T."/>
        </authorList>
    </citation>
    <scope>NUCLEOTIDE SEQUENCE [LARGE SCALE GENOMIC DNA]</scope>
    <source>
        <strain evidence="2 3">CCFEE 5522</strain>
    </source>
</reference>
<feature type="region of interest" description="Disordered" evidence="1">
    <location>
        <begin position="90"/>
        <end position="109"/>
    </location>
</feature>
<evidence type="ECO:0000313" key="3">
    <source>
        <dbReference type="Proteomes" id="UP001324427"/>
    </source>
</evidence>
<dbReference type="Proteomes" id="UP001324427">
    <property type="component" value="Unassembled WGS sequence"/>
</dbReference>
<evidence type="ECO:0008006" key="4">
    <source>
        <dbReference type="Google" id="ProtNLM"/>
    </source>
</evidence>
<sequence length="379" mass="42260">MTFLHWRTARDHETHFSRLLHLSSRKKRKNKGKQPIRLDSNAATGTSAFPGYTVFSQNVDGVCEPDAVDDTNRCNAIKVIDFAYTAPPAGEAGPSNWSGRPETPSEASSLVIPSDDDGVEALGAMEVDPHLLPDLDVSTLRSDNTPFYKRDSQIRREMEQKRLNDEFAEGELRAITARWEALGRDLDLMKPSDRAKLKPRPISDEGFYRGYSPWRELGDEDRATERSVIERILEQFSWPKALKRPRAAIEEPVSPRSRPQTPRVGLDLQLPKPKCRRKLSAMPERKVMHEACVQVEEVEDEDDNEDGESGDNGHDQGVGRGSYFSIPPTALQVMVAKPAQPEGASSTASSPPHDSARQSASPDSKHLSTAMRRNSYMAT</sequence>
<comment type="caution">
    <text evidence="2">The sequence shown here is derived from an EMBL/GenBank/DDBJ whole genome shotgun (WGS) entry which is preliminary data.</text>
</comment>
<accession>A0AAV9JE40</accession>
<feature type="compositionally biased region" description="Polar residues" evidence="1">
    <location>
        <begin position="343"/>
        <end position="362"/>
    </location>
</feature>
<evidence type="ECO:0000256" key="1">
    <source>
        <dbReference type="SAM" id="MobiDB-lite"/>
    </source>
</evidence>
<proteinExistence type="predicted"/>